<sequence>MGQISLQPIYPNQTLKMPSSEESFIPPWVHPDLPKLLKLEKSAEAFASRAMSLVSLPAGSLFARITTAIPAPKKAYTSVQVSEKEHIELKSDLVYINHSCEPSLIFDMERYEVRVVEDRDLKAGEPLTFFYPSTEWDMAQPFECTCGADGGKCKGLIKGAKDMDMTVLKEYYLNPHIVKLLEKDHQIGA</sequence>
<dbReference type="SUPFAM" id="SSF82199">
    <property type="entry name" value="SET domain"/>
    <property type="match status" value="1"/>
</dbReference>
<gene>
    <name evidence="2" type="ORF">B0A49_09990</name>
</gene>
<dbReference type="InterPro" id="IPR001214">
    <property type="entry name" value="SET_dom"/>
</dbReference>
<dbReference type="STRING" id="331657.A0A4V5NDX7"/>
<dbReference type="InterPro" id="IPR053201">
    <property type="entry name" value="Flavunoidine_N-MTase"/>
</dbReference>
<dbReference type="PANTHER" id="PTHR12350:SF19">
    <property type="entry name" value="SET DOMAIN-CONTAINING PROTEIN"/>
    <property type="match status" value="1"/>
</dbReference>
<evidence type="ECO:0000259" key="1">
    <source>
        <dbReference type="Pfam" id="PF00856"/>
    </source>
</evidence>
<dbReference type="AlphaFoldDB" id="A0A4V5NDX7"/>
<evidence type="ECO:0000313" key="3">
    <source>
        <dbReference type="Proteomes" id="UP000308768"/>
    </source>
</evidence>
<dbReference type="Pfam" id="PF00856">
    <property type="entry name" value="SET"/>
    <property type="match status" value="1"/>
</dbReference>
<keyword evidence="3" id="KW-1185">Reference proteome</keyword>
<feature type="domain" description="SET" evidence="1">
    <location>
        <begin position="88"/>
        <end position="131"/>
    </location>
</feature>
<dbReference type="OrthoDB" id="5984008at2759"/>
<accession>A0A4V5NDX7</accession>
<dbReference type="InterPro" id="IPR046341">
    <property type="entry name" value="SET_dom_sf"/>
</dbReference>
<dbReference type="PANTHER" id="PTHR12350">
    <property type="entry name" value="HISTONE-LYSINE N-METHYLTRANSFERASE-RELATED"/>
    <property type="match status" value="1"/>
</dbReference>
<name>A0A4V5NDX7_9PEZI</name>
<proteinExistence type="predicted"/>
<comment type="caution">
    <text evidence="2">The sequence shown here is derived from an EMBL/GenBank/DDBJ whole genome shotgun (WGS) entry which is preliminary data.</text>
</comment>
<evidence type="ECO:0000313" key="2">
    <source>
        <dbReference type="EMBL" id="TKA65039.1"/>
    </source>
</evidence>
<dbReference type="Proteomes" id="UP000308768">
    <property type="component" value="Unassembled WGS sequence"/>
</dbReference>
<dbReference type="EMBL" id="NAJN01001186">
    <property type="protein sequence ID" value="TKA65039.1"/>
    <property type="molecule type" value="Genomic_DNA"/>
</dbReference>
<organism evidence="2 3">
    <name type="scientific">Cryomyces minteri</name>
    <dbReference type="NCBI Taxonomy" id="331657"/>
    <lineage>
        <taxon>Eukaryota</taxon>
        <taxon>Fungi</taxon>
        <taxon>Dikarya</taxon>
        <taxon>Ascomycota</taxon>
        <taxon>Pezizomycotina</taxon>
        <taxon>Dothideomycetes</taxon>
        <taxon>Dothideomycetes incertae sedis</taxon>
        <taxon>Cryomyces</taxon>
    </lineage>
</organism>
<dbReference type="Gene3D" id="2.170.270.10">
    <property type="entry name" value="SET domain"/>
    <property type="match status" value="1"/>
</dbReference>
<reference evidence="2 3" key="1">
    <citation type="submission" date="2017-03" db="EMBL/GenBank/DDBJ databases">
        <title>Genomes of endolithic fungi from Antarctica.</title>
        <authorList>
            <person name="Coleine C."/>
            <person name="Masonjones S."/>
            <person name="Stajich J.E."/>
        </authorList>
    </citation>
    <scope>NUCLEOTIDE SEQUENCE [LARGE SCALE GENOMIC DNA]</scope>
    <source>
        <strain evidence="2 3">CCFEE 5187</strain>
    </source>
</reference>
<protein>
    <recommendedName>
        <fullName evidence="1">SET domain-containing protein</fullName>
    </recommendedName>
</protein>